<keyword evidence="2 5" id="KW-0812">Transmembrane</keyword>
<evidence type="ECO:0000256" key="2">
    <source>
        <dbReference type="ARBA" id="ARBA00022692"/>
    </source>
</evidence>
<dbReference type="STRING" id="1921803.NIES593_09070"/>
<proteinExistence type="predicted"/>
<dbReference type="PANTHER" id="PTHR34457:SF3">
    <property type="entry name" value="PROTEIN TIC236, CHLOROPLASTIC"/>
    <property type="match status" value="1"/>
</dbReference>
<dbReference type="Pfam" id="PF04357">
    <property type="entry name" value="TamB"/>
    <property type="match status" value="1"/>
</dbReference>
<dbReference type="Proteomes" id="UP000186868">
    <property type="component" value="Unassembled WGS sequence"/>
</dbReference>
<dbReference type="InterPro" id="IPR007452">
    <property type="entry name" value="TamB_C"/>
</dbReference>
<comment type="caution">
    <text evidence="7">The sequence shown here is derived from an EMBL/GenBank/DDBJ whole genome shotgun (WGS) entry which is preliminary data.</text>
</comment>
<accession>A0A1U7HJT7</accession>
<dbReference type="GO" id="GO:0009306">
    <property type="term" value="P:protein secretion"/>
    <property type="evidence" value="ECO:0007669"/>
    <property type="project" value="InterPro"/>
</dbReference>
<reference evidence="7 8" key="1">
    <citation type="submission" date="2016-11" db="EMBL/GenBank/DDBJ databases">
        <title>Draft Genome Sequences of Nine Cyanobacterial Strains from Diverse Habitats.</title>
        <authorList>
            <person name="Zhu T."/>
            <person name="Hou S."/>
            <person name="Lu X."/>
            <person name="Hess W.R."/>
        </authorList>
    </citation>
    <scope>NUCLEOTIDE SEQUENCE [LARGE SCALE GENOMIC DNA]</scope>
    <source>
        <strain evidence="7 8">NIES-593</strain>
    </source>
</reference>
<evidence type="ECO:0000313" key="8">
    <source>
        <dbReference type="Proteomes" id="UP000186868"/>
    </source>
</evidence>
<evidence type="ECO:0000259" key="6">
    <source>
        <dbReference type="Pfam" id="PF04357"/>
    </source>
</evidence>
<name>A0A1U7HJT7_9CYAN</name>
<evidence type="ECO:0000313" key="7">
    <source>
        <dbReference type="EMBL" id="OKH23798.1"/>
    </source>
</evidence>
<dbReference type="InterPro" id="IPR053022">
    <property type="entry name" value="Chloroplast_translocon_comp"/>
</dbReference>
<feature type="domain" description="Translocation and assembly module TamB C-terminal" evidence="6">
    <location>
        <begin position="1210"/>
        <end position="1607"/>
    </location>
</feature>
<keyword evidence="4 5" id="KW-0472">Membrane</keyword>
<organism evidence="7 8">
    <name type="scientific">Hydrococcus rivularis NIES-593</name>
    <dbReference type="NCBI Taxonomy" id="1921803"/>
    <lineage>
        <taxon>Bacteria</taxon>
        <taxon>Bacillati</taxon>
        <taxon>Cyanobacteriota</taxon>
        <taxon>Cyanophyceae</taxon>
        <taxon>Pleurocapsales</taxon>
        <taxon>Hydrococcaceae</taxon>
        <taxon>Hydrococcus</taxon>
    </lineage>
</organism>
<dbReference type="PANTHER" id="PTHR34457">
    <property type="entry name" value="EMBRYO DEFECTIVE 2410"/>
    <property type="match status" value="1"/>
</dbReference>
<sequence>MTHSSNNQPEPNSNRRLWLLLLSRTSLAIGGILLVAIAGGAWWAWIFIHERLAPLLERDLKQLLGRPVEIGKIEHFSLNSLRFNSASIPATPTDPDRLVAKAVEVRFDLWQVVLNRTLPLNVTLIEPEIYLEQAQDGGWVETEIQTQEGEEDLIEIDLQTIQVQNADLVLVPTPEPGRPQGSVAIAQVNGIARLLEQGDRIQFEVSGQPTRGGKVAITGETRPDIEQTDLAIQGQNVLASDVRRLVDLPVDPFGGRADANLIVQLQPDPEDPIILGWVSLNSVTVQIENLPQAFSNTQGRLLFQSGQNIVLENVSTRYGRIPVRVEGVINPLKGYNLSGNVQAVSVKNVLDTLDVDLPFPTAGTVRADLRLQGAIARPILTGTASTIQTATVDRVEFSNIRTRFRLVPEQLIFASIQGTPTVGGQVTGSGRLNLEGQNELVLNFQARNVPGNAIAREYGTSPPFTIGNVSGTAQIAGTPGNIQTLAQLRAPEATYPGTAQVVITNEGTTLIRDAIFQVAGGRVTGNGQIVDGQFQAVVNASGVALNQFSQDLRGRFSADLRLEGTSFAPSDIRAQGRVGFSQGLAIIERPITAQVRWNGQQIIVDNATAPGFNANGKVAVRLEGAEAPQIVGFNLNVRAEDYNLPDLGLNLPGNTVLAGAADFTGQVTGSPDAPNAVGNIWLQNLRVNDLAFESVLTGRLNYQARQRTELQVAGRQDRIAFVLDPENRPTQFFVRRNEAVAVGRTEDENLIVNLEDFPIAVLRNAIPGDVLQNIEPIAGDISGNLAIDLAEDIAESTVVADIAIAQPRVVPIAADAFRGRIRYEDGDLTLREAQLQRGESRIALTGDLQAGQAFQFQINLDSARIENVLQTLGLFDYQDIVTGLEPTELAGAEILQNLSVGLPNAPVLDRLRRFSEIQALLARQRQRRQEPTIPALAELNGIINGKITVSGSLEPGLQPAFNVSFDLLGTDWLWGEYTIDEIVAQGTYDNGALTLQPLQVDLGEALVAFTGQLSQQQLSGQVRVEELPVALIEPFLPELPVQVAGRLNAIATLAGSLENPSATGEIALVEGTVNDRALESAQLDFNYNNARLNFDSTVLVAQTQQPVAITGNIPLVLPFASIESDRDRISLQANVQDEGLALLNLFTDAVAWVDGQGQVNVAVEGTFNQPIVRGTASVENATFKAQALPQPLTNVTGTVQFNDDRIVVEGIQAQYDGEQLSAEGVLPIFTTQAAQQLAATNPLTVSLEDLNVNLEGLYQGGVSGNVVITGTALSPDIGGKIILRNGQIAIAAAGGEETSTPATNLEAIESLAVGDTTPTPSLPIELADLRLILDEDVRVTVQPILDFEVEGDLTIGGTLNNPRPVGTVNLVGGQVNLFTTQFTLDPGYEQTARFTPQGGLDPILDIQLVTTVPEVRGGRIIVAPSDPFLSSEIRDIPATGFRSVSTVRVQATARGSASELSQNLELTSDPPRSETEIVALLGGSFVNALSAGQADPAQGLVTIAGTTLFNYLQRNFGELSNTIGISEFRLFPTIVTDSTENSSVLGLAAEVVFDITNKISFSVSTVFAADEPFRYNGIYRISDQVRVRASTNFAGESRALVEYESRF</sequence>
<keyword evidence="8" id="KW-1185">Reference proteome</keyword>
<protein>
    <recommendedName>
        <fullName evidence="6">Translocation and assembly module TamB C-terminal domain-containing protein</fullName>
    </recommendedName>
</protein>
<evidence type="ECO:0000256" key="5">
    <source>
        <dbReference type="SAM" id="Phobius"/>
    </source>
</evidence>
<dbReference type="RefSeq" id="WP_073599270.1">
    <property type="nucleotide sequence ID" value="NZ_MRCB01000008.1"/>
</dbReference>
<evidence type="ECO:0000256" key="4">
    <source>
        <dbReference type="ARBA" id="ARBA00023136"/>
    </source>
</evidence>
<evidence type="ECO:0000256" key="3">
    <source>
        <dbReference type="ARBA" id="ARBA00022989"/>
    </source>
</evidence>
<dbReference type="EMBL" id="MRCB01000008">
    <property type="protein sequence ID" value="OKH23798.1"/>
    <property type="molecule type" value="Genomic_DNA"/>
</dbReference>
<comment type="subcellular location">
    <subcellularLocation>
        <location evidence="1">Membrane</location>
        <topology evidence="1">Single-pass membrane protein</topology>
    </subcellularLocation>
</comment>
<feature type="transmembrane region" description="Helical" evidence="5">
    <location>
        <begin position="21"/>
        <end position="45"/>
    </location>
</feature>
<dbReference type="GO" id="GO:0005886">
    <property type="term" value="C:plasma membrane"/>
    <property type="evidence" value="ECO:0007669"/>
    <property type="project" value="InterPro"/>
</dbReference>
<gene>
    <name evidence="7" type="ORF">NIES593_09070</name>
</gene>
<keyword evidence="3 5" id="KW-1133">Transmembrane helix</keyword>
<dbReference type="OrthoDB" id="536281at2"/>
<evidence type="ECO:0000256" key="1">
    <source>
        <dbReference type="ARBA" id="ARBA00004167"/>
    </source>
</evidence>